<accession>A0A1Y1I3A9</accession>
<feature type="compositionally biased region" description="Basic and acidic residues" evidence="1">
    <location>
        <begin position="390"/>
        <end position="404"/>
    </location>
</feature>
<feature type="compositionally biased region" description="Basic and acidic residues" evidence="1">
    <location>
        <begin position="239"/>
        <end position="282"/>
    </location>
</feature>
<protein>
    <submittedName>
        <fullName evidence="2">Uncharacterized protein</fullName>
    </submittedName>
</protein>
<organism evidence="2 3">
    <name type="scientific">Klebsormidium nitens</name>
    <name type="common">Green alga</name>
    <name type="synonym">Ulothrix nitens</name>
    <dbReference type="NCBI Taxonomy" id="105231"/>
    <lineage>
        <taxon>Eukaryota</taxon>
        <taxon>Viridiplantae</taxon>
        <taxon>Streptophyta</taxon>
        <taxon>Klebsormidiophyceae</taxon>
        <taxon>Klebsormidiales</taxon>
        <taxon>Klebsormidiaceae</taxon>
        <taxon>Klebsormidium</taxon>
    </lineage>
</organism>
<feature type="region of interest" description="Disordered" evidence="1">
    <location>
        <begin position="1"/>
        <end position="117"/>
    </location>
</feature>
<feature type="region of interest" description="Disordered" evidence="1">
    <location>
        <begin position="422"/>
        <end position="455"/>
    </location>
</feature>
<feature type="region of interest" description="Disordered" evidence="1">
    <location>
        <begin position="385"/>
        <end position="404"/>
    </location>
</feature>
<feature type="compositionally biased region" description="Acidic residues" evidence="1">
    <location>
        <begin position="765"/>
        <end position="793"/>
    </location>
</feature>
<dbReference type="EMBL" id="DF237138">
    <property type="protein sequence ID" value="GAQ84442.1"/>
    <property type="molecule type" value="Genomic_DNA"/>
</dbReference>
<proteinExistence type="predicted"/>
<name>A0A1Y1I3A9_KLENI</name>
<dbReference type="OMA" id="MINANTP"/>
<feature type="region of interest" description="Disordered" evidence="1">
    <location>
        <begin position="549"/>
        <end position="614"/>
    </location>
</feature>
<evidence type="ECO:0000256" key="1">
    <source>
        <dbReference type="SAM" id="MobiDB-lite"/>
    </source>
</evidence>
<feature type="region of interest" description="Disordered" evidence="1">
    <location>
        <begin position="239"/>
        <end position="306"/>
    </location>
</feature>
<evidence type="ECO:0000313" key="2">
    <source>
        <dbReference type="EMBL" id="GAQ84442.1"/>
    </source>
</evidence>
<reference evidence="2 3" key="1">
    <citation type="journal article" date="2014" name="Nat. Commun.">
        <title>Klebsormidium flaccidum genome reveals primary factors for plant terrestrial adaptation.</title>
        <authorList>
            <person name="Hori K."/>
            <person name="Maruyama F."/>
            <person name="Fujisawa T."/>
            <person name="Togashi T."/>
            <person name="Yamamoto N."/>
            <person name="Seo M."/>
            <person name="Sato S."/>
            <person name="Yamada T."/>
            <person name="Mori H."/>
            <person name="Tajima N."/>
            <person name="Moriyama T."/>
            <person name="Ikeuchi M."/>
            <person name="Watanabe M."/>
            <person name="Wada H."/>
            <person name="Kobayashi K."/>
            <person name="Saito M."/>
            <person name="Masuda T."/>
            <person name="Sasaki-Sekimoto Y."/>
            <person name="Mashiguchi K."/>
            <person name="Awai K."/>
            <person name="Shimojima M."/>
            <person name="Masuda S."/>
            <person name="Iwai M."/>
            <person name="Nobusawa T."/>
            <person name="Narise T."/>
            <person name="Kondo S."/>
            <person name="Saito H."/>
            <person name="Sato R."/>
            <person name="Murakawa M."/>
            <person name="Ihara Y."/>
            <person name="Oshima-Yamada Y."/>
            <person name="Ohtaka K."/>
            <person name="Satoh M."/>
            <person name="Sonobe K."/>
            <person name="Ishii M."/>
            <person name="Ohtani R."/>
            <person name="Kanamori-Sato M."/>
            <person name="Honoki R."/>
            <person name="Miyazaki D."/>
            <person name="Mochizuki H."/>
            <person name="Umetsu J."/>
            <person name="Higashi K."/>
            <person name="Shibata D."/>
            <person name="Kamiya Y."/>
            <person name="Sato N."/>
            <person name="Nakamura Y."/>
            <person name="Tabata S."/>
            <person name="Ida S."/>
            <person name="Kurokawa K."/>
            <person name="Ohta H."/>
        </authorList>
    </citation>
    <scope>NUCLEOTIDE SEQUENCE [LARGE SCALE GENOMIC DNA]</scope>
    <source>
        <strain evidence="2 3">NIES-2285</strain>
    </source>
</reference>
<dbReference type="Proteomes" id="UP000054558">
    <property type="component" value="Unassembled WGS sequence"/>
</dbReference>
<sequence>MTLGEQQIVLDPYGAVQDSDSESDRESGPSDAGIKLTRRKKVDPSKAEPQSKVQSYQAQVRKRGGENGVAGKSREGATEGASPEGNNERKEKKGKNRRSRVGQSFQQANGAVRAVKSTSEGMVSESVTKLTEVLENVVGEGRIGGVPVARIIAKGLSGAVKGGAAASMAESVGMHVGGGQIEIAAFRGALTGAVADVVSLFIDPPAQEIGEDAVERGEQAAEELEARLRAKSGGTVIIKREKTTDGRMGKILGTEKKKEAGRKTKKEKKEGEEKKEKEKKSDSASGSEGSVNVHSDATASEGVKEEGMVWGQMEERQSTTAVSVVGNAVDLGTKALSGAMKGAIWGAAQEASKSGFIPHGAVKGAISGAFGDTIASRVDPLAQKSQELINGREKKQEEDKPKGTIRRKVEGAKEIAETQVLREGEGGPEIEEKGGVETGGESNKGEGEKRKEDEVVEVNATRGGREVRVRSGARLQVVAKKYKTVGEGGKTEEVPFPTAESVLEGSERPVKVGADLEVAARRGDVAADDEEEDETLAAVDASFQAGLEAVGDDVIPQGLSGSADVDERADGDEEKSGKSAKEPGDSEPGTQKVKEEGRKVTGAQLARPQSKSVDGLRVKRGHWSSDLVFETGFGGSDVVIENPQLAERIEAEEGVGLEIEGAVDNPVSEQLCLLKEKGVQMRKQEKGFWTEEQQAEAEKTALRKLTRALGGAVKGAATGAMTEMATTGTISGIGAVKGAVGGAVADLAADVADPIAEQVGKDSDSDSEEEADADADVDADVESDVEVEVEADATGERLEVTASATATQRERLEKGAD</sequence>
<evidence type="ECO:0000313" key="3">
    <source>
        <dbReference type="Proteomes" id="UP000054558"/>
    </source>
</evidence>
<keyword evidence="3" id="KW-1185">Reference proteome</keyword>
<feature type="region of interest" description="Disordered" evidence="1">
    <location>
        <begin position="488"/>
        <end position="508"/>
    </location>
</feature>
<feature type="compositionally biased region" description="Basic and acidic residues" evidence="1">
    <location>
        <begin position="574"/>
        <end position="584"/>
    </location>
</feature>
<gene>
    <name evidence="2" type="ORF">KFL_001890060</name>
</gene>
<dbReference type="AlphaFoldDB" id="A0A1Y1I3A9"/>
<feature type="compositionally biased region" description="Basic and acidic residues" evidence="1">
    <location>
        <begin position="422"/>
        <end position="435"/>
    </location>
</feature>
<feature type="compositionally biased region" description="Basic and acidic residues" evidence="1">
    <location>
        <begin position="443"/>
        <end position="453"/>
    </location>
</feature>
<feature type="region of interest" description="Disordered" evidence="1">
    <location>
        <begin position="755"/>
        <end position="817"/>
    </location>
</feature>
<feature type="compositionally biased region" description="Basic and acidic residues" evidence="1">
    <location>
        <begin position="808"/>
        <end position="817"/>
    </location>
</feature>